<evidence type="ECO:0000313" key="3">
    <source>
        <dbReference type="Proteomes" id="UP000051977"/>
    </source>
</evidence>
<name>A0ABR5PBA5_9LACO</name>
<proteinExistence type="predicted"/>
<comment type="caution">
    <text evidence="2">The sequence shown here is derived from an EMBL/GenBank/DDBJ whole genome shotgun (WGS) entry which is preliminary data.</text>
</comment>
<dbReference type="InterPro" id="IPR000551">
    <property type="entry name" value="MerR-type_HTH_dom"/>
</dbReference>
<feature type="domain" description="HTH merR-type" evidence="1">
    <location>
        <begin position="1"/>
        <end position="32"/>
    </location>
</feature>
<reference evidence="2 3" key="1">
    <citation type="journal article" date="2015" name="Genome Announc.">
        <title>Expanding the biotechnology potential of lactobacilli through comparative genomics of 213 strains and associated genera.</title>
        <authorList>
            <person name="Sun Z."/>
            <person name="Harris H.M."/>
            <person name="McCann A."/>
            <person name="Guo C."/>
            <person name="Argimon S."/>
            <person name="Zhang W."/>
            <person name="Yang X."/>
            <person name="Jeffery I.B."/>
            <person name="Cooney J.C."/>
            <person name="Kagawa T.F."/>
            <person name="Liu W."/>
            <person name="Song Y."/>
            <person name="Salvetti E."/>
            <person name="Wrobel A."/>
            <person name="Rasinkangas P."/>
            <person name="Parkhill J."/>
            <person name="Rea M.C."/>
            <person name="O'Sullivan O."/>
            <person name="Ritari J."/>
            <person name="Douillard F.P."/>
            <person name="Paul Ross R."/>
            <person name="Yang R."/>
            <person name="Briner A.E."/>
            <person name="Felis G.E."/>
            <person name="de Vos W.M."/>
            <person name="Barrangou R."/>
            <person name="Klaenhammer T.R."/>
            <person name="Caufield P.W."/>
            <person name="Cui Y."/>
            <person name="Zhang H."/>
            <person name="O'Toole P.W."/>
        </authorList>
    </citation>
    <scope>NUCLEOTIDE SEQUENCE [LARGE SCALE GENOMIC DNA]</scope>
    <source>
        <strain evidence="2 3">DSM 19907</strain>
    </source>
</reference>
<evidence type="ECO:0000313" key="2">
    <source>
        <dbReference type="EMBL" id="KRL15806.1"/>
    </source>
</evidence>
<gene>
    <name evidence="2" type="ORF">FD12_GL000278</name>
</gene>
<evidence type="ECO:0000259" key="1">
    <source>
        <dbReference type="PROSITE" id="PS50937"/>
    </source>
</evidence>
<dbReference type="Proteomes" id="UP000051977">
    <property type="component" value="Unassembled WGS sequence"/>
</dbReference>
<dbReference type="PROSITE" id="PS50937">
    <property type="entry name" value="HTH_MERR_2"/>
    <property type="match status" value="1"/>
</dbReference>
<accession>A0ABR5PBA5</accession>
<protein>
    <submittedName>
        <fullName evidence="2">HTH-type transcriptional regulator GlnR</fullName>
    </submittedName>
</protein>
<sequence length="85" mass="9808">MYSLNDVDRLLEIKDYLDDGLNISGIKEVYKKQSQLEDERKRNLEKGLTDSDVRKILQDEFLNIGGLKPPSSSFDDPNNLNKLNH</sequence>
<keyword evidence="3" id="KW-1185">Reference proteome</keyword>
<dbReference type="Gene3D" id="1.10.1660.10">
    <property type="match status" value="1"/>
</dbReference>
<dbReference type="EMBL" id="AZEI01000076">
    <property type="protein sequence ID" value="KRL15806.1"/>
    <property type="molecule type" value="Genomic_DNA"/>
</dbReference>
<organism evidence="2 3">
    <name type="scientific">Lentilactobacillus rapi DSM 19907 = JCM 15042</name>
    <dbReference type="NCBI Taxonomy" id="1423795"/>
    <lineage>
        <taxon>Bacteria</taxon>
        <taxon>Bacillati</taxon>
        <taxon>Bacillota</taxon>
        <taxon>Bacilli</taxon>
        <taxon>Lactobacillales</taxon>
        <taxon>Lactobacillaceae</taxon>
        <taxon>Lentilactobacillus</taxon>
    </lineage>
</organism>